<reference evidence="2 3" key="1">
    <citation type="submission" date="2017-01" db="EMBL/GenBank/DDBJ databases">
        <title>Whole-Genome Shotgun Sequencing of Two beta-Proteobacterial Species in Search of the Bulgecin Biosynthetic Cluster.</title>
        <authorList>
            <person name="Horsman M.E."/>
            <person name="Marous D.R."/>
            <person name="Li R."/>
            <person name="Oliver R.A."/>
            <person name="Byun B."/>
            <person name="Emrich S.J."/>
            <person name="Boggess B."/>
            <person name="Townsend C.A."/>
            <person name="Mobashery S."/>
        </authorList>
    </citation>
    <scope>NUCLEOTIDE SEQUENCE [LARGE SCALE GENOMIC DNA]</scope>
    <source>
        <strain evidence="2 3">ATCC 31433</strain>
    </source>
</reference>
<proteinExistence type="predicted"/>
<dbReference type="Pfam" id="PF05299">
    <property type="entry name" value="Peptidase_M61"/>
    <property type="match status" value="1"/>
</dbReference>
<dbReference type="Pfam" id="PF17899">
    <property type="entry name" value="Peptidase_M61_N"/>
    <property type="match status" value="1"/>
</dbReference>
<dbReference type="SUPFAM" id="SSF50156">
    <property type="entry name" value="PDZ domain-like"/>
    <property type="match status" value="1"/>
</dbReference>
<evidence type="ECO:0000313" key="2">
    <source>
        <dbReference type="EMBL" id="PCE30532.1"/>
    </source>
</evidence>
<dbReference type="InterPro" id="IPR036034">
    <property type="entry name" value="PDZ_sf"/>
</dbReference>
<dbReference type="InterPro" id="IPR040756">
    <property type="entry name" value="Peptidase_M61_N"/>
</dbReference>
<protein>
    <recommendedName>
        <fullName evidence="1">PDZ domain-containing protein</fullName>
    </recommendedName>
</protein>
<dbReference type="SMART" id="SM00228">
    <property type="entry name" value="PDZ"/>
    <property type="match status" value="1"/>
</dbReference>
<dbReference type="RefSeq" id="WP_084910436.1">
    <property type="nucleotide sequence ID" value="NZ_CP020739.1"/>
</dbReference>
<dbReference type="Gene3D" id="2.30.42.10">
    <property type="match status" value="1"/>
</dbReference>
<feature type="domain" description="PDZ" evidence="1">
    <location>
        <begin position="461"/>
        <end position="531"/>
    </location>
</feature>
<name>A0A2A4FCX0_9BURK</name>
<dbReference type="PROSITE" id="PS50106">
    <property type="entry name" value="PDZ"/>
    <property type="match status" value="1"/>
</dbReference>
<dbReference type="InterPro" id="IPR001478">
    <property type="entry name" value="PDZ"/>
</dbReference>
<dbReference type="GeneID" id="69006657"/>
<dbReference type="Gene3D" id="1.10.390.10">
    <property type="entry name" value="Neutral Protease Domain 2"/>
    <property type="match status" value="1"/>
</dbReference>
<dbReference type="InterPro" id="IPR007963">
    <property type="entry name" value="Peptidase_M61_catalytic"/>
</dbReference>
<dbReference type="EMBL" id="MTZU01000060">
    <property type="protein sequence ID" value="PCE30532.1"/>
    <property type="molecule type" value="Genomic_DNA"/>
</dbReference>
<dbReference type="Proteomes" id="UP000217994">
    <property type="component" value="Unassembled WGS sequence"/>
</dbReference>
<dbReference type="PIRSF" id="PIRSF016493">
    <property type="entry name" value="Glycyl_aminpptds"/>
    <property type="match status" value="1"/>
</dbReference>
<dbReference type="InterPro" id="IPR024191">
    <property type="entry name" value="Peptidase_M61"/>
</dbReference>
<organism evidence="2 3">
    <name type="scientific">Burkholderia ubonensis subsp. mesacidophila</name>
    <dbReference type="NCBI Taxonomy" id="265293"/>
    <lineage>
        <taxon>Bacteria</taxon>
        <taxon>Pseudomonadati</taxon>
        <taxon>Pseudomonadota</taxon>
        <taxon>Betaproteobacteria</taxon>
        <taxon>Burkholderiales</taxon>
        <taxon>Burkholderiaceae</taxon>
        <taxon>Burkholderia</taxon>
        <taxon>Burkholderia cepacia complex</taxon>
    </lineage>
</organism>
<evidence type="ECO:0000313" key="3">
    <source>
        <dbReference type="Proteomes" id="UP000217994"/>
    </source>
</evidence>
<evidence type="ECO:0000259" key="1">
    <source>
        <dbReference type="PROSITE" id="PS50106"/>
    </source>
</evidence>
<comment type="caution">
    <text evidence="2">The sequence shown here is derived from an EMBL/GenBank/DDBJ whole genome shotgun (WGS) entry which is preliminary data.</text>
</comment>
<gene>
    <name evidence="2" type="ORF">BZL54_20210</name>
</gene>
<dbReference type="SUPFAM" id="SSF55486">
    <property type="entry name" value="Metalloproteases ('zincins'), catalytic domain"/>
    <property type="match status" value="1"/>
</dbReference>
<dbReference type="AlphaFoldDB" id="A0A2A4FCX0"/>
<dbReference type="Gene3D" id="2.60.40.3650">
    <property type="match status" value="1"/>
</dbReference>
<dbReference type="InterPro" id="IPR027268">
    <property type="entry name" value="Peptidase_M4/M1_CTD_sf"/>
</dbReference>
<accession>A0A2A4FCX0</accession>
<sequence>MKVHYEVTLDPARHELGVELTIDGVPPGELVLATPTWVPGDYAFEPYGRDVFDVRATDGATGAALDVHRRGWPAYTVKVPARGASDGRVTIRYRAAAASVDMSEACGVLGDLNGVLLGTRYLRVTAHDGRCTVRYHVPDGWAIHHPSGATALPDRNWEYDGYARLLDTPVSVGRFDTITREVRGTPFHHVFLTRAQGFDANVGRFVDDLCKIADVYHDIFGGFPFEDYTYVLSFNPNDAWGLEHLTSTMVGLDPSTFYDSDQYNVSLRVCAHELFHAWNVRRLRPATLGHLDFEHGSFSEGLWVAEGFTRYYEFLSCTRTAVYTPAQFLSAVAGYYTHLAALPAYRHVSPADASAASYLNHNKYPGRANSAIDYYDAGMVIAFELDAALRVDTDGAQSLDTVFAAFYEAFVGKGAGYTIDDICDFFERCQPGLGNRMRTKAVEPARLALPESLRALGFDVSEGQVPYFGVILAGDAGPAVYSVLDGSPASRSGLAAEDTIVAVDAYPFSLEALNGAVRQGADVTLDVLRGNQSRRYTIRPGERTTLVGLRWTGTARQAALISQWLNQPFAPAAGQSIPLDFYENFHGIETVI</sequence>